<keyword evidence="2" id="KW-1133">Transmembrane helix</keyword>
<feature type="compositionally biased region" description="Polar residues" evidence="1">
    <location>
        <begin position="374"/>
        <end position="384"/>
    </location>
</feature>
<keyword evidence="2" id="KW-0812">Transmembrane</keyword>
<feature type="region of interest" description="Disordered" evidence="1">
    <location>
        <begin position="685"/>
        <end position="719"/>
    </location>
</feature>
<feature type="compositionally biased region" description="Basic residues" evidence="1">
    <location>
        <begin position="693"/>
        <end position="719"/>
    </location>
</feature>
<dbReference type="AlphaFoldDB" id="A0A8J1UCG0"/>
<gene>
    <name evidence="3" type="ORF">OFUS_LOCUS1326</name>
</gene>
<feature type="compositionally biased region" description="Low complexity" evidence="1">
    <location>
        <begin position="239"/>
        <end position="251"/>
    </location>
</feature>
<dbReference type="OrthoDB" id="10690666at2759"/>
<dbReference type="Proteomes" id="UP000749559">
    <property type="component" value="Unassembled WGS sequence"/>
</dbReference>
<dbReference type="EMBL" id="CAIIXF020000001">
    <property type="protein sequence ID" value="CAH1773777.1"/>
    <property type="molecule type" value="Genomic_DNA"/>
</dbReference>
<feature type="compositionally biased region" description="Low complexity" evidence="1">
    <location>
        <begin position="496"/>
        <end position="509"/>
    </location>
</feature>
<evidence type="ECO:0000313" key="3">
    <source>
        <dbReference type="EMBL" id="CAH1773777.1"/>
    </source>
</evidence>
<accession>A0A8J1UCG0</accession>
<feature type="region of interest" description="Disordered" evidence="1">
    <location>
        <begin position="563"/>
        <end position="670"/>
    </location>
</feature>
<keyword evidence="2" id="KW-0472">Membrane</keyword>
<feature type="region of interest" description="Disordered" evidence="1">
    <location>
        <begin position="202"/>
        <end position="543"/>
    </location>
</feature>
<keyword evidence="4" id="KW-1185">Reference proteome</keyword>
<feature type="compositionally biased region" description="Polar residues" evidence="1">
    <location>
        <begin position="324"/>
        <end position="342"/>
    </location>
</feature>
<organism evidence="3 4">
    <name type="scientific">Owenia fusiformis</name>
    <name type="common">Polychaete worm</name>
    <dbReference type="NCBI Taxonomy" id="6347"/>
    <lineage>
        <taxon>Eukaryota</taxon>
        <taxon>Metazoa</taxon>
        <taxon>Spiralia</taxon>
        <taxon>Lophotrochozoa</taxon>
        <taxon>Annelida</taxon>
        <taxon>Polychaeta</taxon>
        <taxon>Sedentaria</taxon>
        <taxon>Canalipalpata</taxon>
        <taxon>Sabellida</taxon>
        <taxon>Oweniida</taxon>
        <taxon>Oweniidae</taxon>
        <taxon>Owenia</taxon>
    </lineage>
</organism>
<feature type="compositionally biased region" description="Basic and acidic residues" evidence="1">
    <location>
        <begin position="616"/>
        <end position="631"/>
    </location>
</feature>
<reference evidence="3" key="1">
    <citation type="submission" date="2022-03" db="EMBL/GenBank/DDBJ databases">
        <authorList>
            <person name="Martin C."/>
        </authorList>
    </citation>
    <scope>NUCLEOTIDE SEQUENCE</scope>
</reference>
<feature type="compositionally biased region" description="Polar residues" evidence="1">
    <location>
        <begin position="448"/>
        <end position="459"/>
    </location>
</feature>
<feature type="compositionally biased region" description="Acidic residues" evidence="1">
    <location>
        <begin position="294"/>
        <end position="307"/>
    </location>
</feature>
<feature type="compositionally biased region" description="Basic and acidic residues" evidence="1">
    <location>
        <begin position="284"/>
        <end position="293"/>
    </location>
</feature>
<sequence length="719" mass="78754">MSNDWPIKREESDITFLLWILDKGHHCTHSGMESGFQQRRLLSLDEAYQATADFLPGSEAGMLFVAISTICASMVIVIALALCVCGKKEGDKNLELKTVTPRVDRRSSRDNDIVDSANLQIEVEGAKRQSNGSATHEHIRENVSSNSNDKHRAESTKSATIARRLPEIPGVHTPLSGSDDAVFEGREENYYSIPKDYPQNIGKQAAERSSAIPAGVDDDKDDSIIDPYNTVKDDTSETAGDSASGAVGGVDPKYTRVKGEPPYAKVKGEPPYSKVKGEPPYSKIKTDTSKNDTGEEDPDYATTEDDYAAITPPPVPNRGYLDSSPLQQPPRSTSPNLPSRNLNPHIPAANLPLSSSAPQGTSSVTDQEREPPYNQVTVRESLQSIRERQQEQLREANSRTLSNVDEDYASVDADKVKSEDSIPFVTPPLSDLNRTSQYSASEVYAEISPNSGENSNRSSLYAGIQDSAVSSSANEKPASRSKDDTDIDPRYDVISRPKSSVASSSFPSPQLDPSGSPLYSEIDKSKKSRKTIHIDDHARLSQGASSNMPLYSVVNKPRKSRLAPGYDNHIPQARASPPDSMSKTEHNNGGVDMTSVAKRHPGLEGIDVPGYQTVSDVERVRMRGTGDHVDSETGDPGYDCVRPLSDMSQSSTGSSNRLSQNEMVHIDSHHVPDTFWQKSEHLYQEIPADSSRKPSKHKHKEKKKGSWRSSRRKDKGASH</sequence>
<comment type="caution">
    <text evidence="3">The sequence shown here is derived from an EMBL/GenBank/DDBJ whole genome shotgun (WGS) entry which is preliminary data.</text>
</comment>
<feature type="compositionally biased region" description="Basic and acidic residues" evidence="1">
    <location>
        <begin position="477"/>
        <end position="495"/>
    </location>
</feature>
<proteinExistence type="predicted"/>
<name>A0A8J1UCG0_OWEFU</name>
<feature type="region of interest" description="Disordered" evidence="1">
    <location>
        <begin position="124"/>
        <end position="158"/>
    </location>
</feature>
<evidence type="ECO:0000313" key="4">
    <source>
        <dbReference type="Proteomes" id="UP000749559"/>
    </source>
</evidence>
<feature type="compositionally biased region" description="Polar residues" evidence="1">
    <location>
        <begin position="352"/>
        <end position="365"/>
    </location>
</feature>
<evidence type="ECO:0000256" key="1">
    <source>
        <dbReference type="SAM" id="MobiDB-lite"/>
    </source>
</evidence>
<feature type="transmembrane region" description="Helical" evidence="2">
    <location>
        <begin position="62"/>
        <end position="85"/>
    </location>
</feature>
<protein>
    <submittedName>
        <fullName evidence="3">Uncharacterized protein</fullName>
    </submittedName>
</protein>
<feature type="compositionally biased region" description="Polar residues" evidence="1">
    <location>
        <begin position="646"/>
        <end position="662"/>
    </location>
</feature>
<feature type="compositionally biased region" description="Basic and acidic residues" evidence="1">
    <location>
        <begin position="385"/>
        <end position="397"/>
    </location>
</feature>
<evidence type="ECO:0000256" key="2">
    <source>
        <dbReference type="SAM" id="Phobius"/>
    </source>
</evidence>